<dbReference type="SUPFAM" id="SSF52096">
    <property type="entry name" value="ClpP/crotonase"/>
    <property type="match status" value="1"/>
</dbReference>
<dbReference type="EMBL" id="CAFAAQ010000177">
    <property type="protein sequence ID" value="CAB4817995.1"/>
    <property type="molecule type" value="Genomic_DNA"/>
</dbReference>
<evidence type="ECO:0000256" key="2">
    <source>
        <dbReference type="ARBA" id="ARBA00023239"/>
    </source>
</evidence>
<keyword evidence="1" id="KW-0443">Lipid metabolism</keyword>
<evidence type="ECO:0000256" key="1">
    <source>
        <dbReference type="ARBA" id="ARBA00023098"/>
    </source>
</evidence>
<sequence>MPGGTVLILTEPEASVEGLGRNRINREYSMGISVNIAEGIAEVVMDNPPVNALTVAGWYELAEVLTSTGRNQEVGALVLRAEGRGWNAGVDIKEMQNTEGFDALLGANRGCYAAFAAVYECEVPVISAVHGFCLGGGIGLVGNSDIIVAAEGTRFGLPEVNQGALGAATHLARLVPQHKMREMVYTAEPVDASLLESWGSISKVVPLEDLRDAAFEIAAKICTKSRFVIRRAKECLNGIDVVDVKRSYRFEQGFTYELNLSGVADEARDAFVDKTEAKFSK</sequence>
<keyword evidence="2" id="KW-0456">Lyase</keyword>
<proteinExistence type="predicted"/>
<gene>
    <name evidence="3" type="ORF">UFOPK3046_01595</name>
</gene>
<dbReference type="GO" id="GO:0016829">
    <property type="term" value="F:lyase activity"/>
    <property type="evidence" value="ECO:0007669"/>
    <property type="project" value="UniProtKB-KW"/>
</dbReference>
<organism evidence="3">
    <name type="scientific">freshwater metagenome</name>
    <dbReference type="NCBI Taxonomy" id="449393"/>
    <lineage>
        <taxon>unclassified sequences</taxon>
        <taxon>metagenomes</taxon>
        <taxon>ecological metagenomes</taxon>
    </lineage>
</organism>
<dbReference type="InterPro" id="IPR029045">
    <property type="entry name" value="ClpP/crotonase-like_dom_sf"/>
</dbReference>
<dbReference type="GO" id="GO:0006635">
    <property type="term" value="P:fatty acid beta-oxidation"/>
    <property type="evidence" value="ECO:0007669"/>
    <property type="project" value="TreeGrafter"/>
</dbReference>
<name>A0A6J6ZAZ3_9ZZZZ</name>
<dbReference type="Pfam" id="PF00378">
    <property type="entry name" value="ECH_1"/>
    <property type="match status" value="1"/>
</dbReference>
<protein>
    <submittedName>
        <fullName evidence="3">Unannotated protein</fullName>
    </submittedName>
</protein>
<dbReference type="AlphaFoldDB" id="A0A6J6ZAZ3"/>
<dbReference type="Gene3D" id="3.90.226.10">
    <property type="entry name" value="2-enoyl-CoA Hydratase, Chain A, domain 1"/>
    <property type="match status" value="1"/>
</dbReference>
<dbReference type="CDD" id="cd06558">
    <property type="entry name" value="crotonase-like"/>
    <property type="match status" value="1"/>
</dbReference>
<dbReference type="PANTHER" id="PTHR11941:SF169">
    <property type="entry name" value="(7AS)-7A-METHYL-1,5-DIOXO-2,3,5,6,7,7A-HEXAHYDRO-1H-INDENE-CARBOXYL-COA HYDROLASE"/>
    <property type="match status" value="1"/>
</dbReference>
<dbReference type="NCBIfam" id="NF005925">
    <property type="entry name" value="PRK07938.1"/>
    <property type="match status" value="1"/>
</dbReference>
<reference evidence="3" key="1">
    <citation type="submission" date="2020-05" db="EMBL/GenBank/DDBJ databases">
        <authorList>
            <person name="Chiriac C."/>
            <person name="Salcher M."/>
            <person name="Ghai R."/>
            <person name="Kavagutti S V."/>
        </authorList>
    </citation>
    <scope>NUCLEOTIDE SEQUENCE</scope>
</reference>
<evidence type="ECO:0000313" key="3">
    <source>
        <dbReference type="EMBL" id="CAB4817995.1"/>
    </source>
</evidence>
<accession>A0A6J6ZAZ3</accession>
<dbReference type="InterPro" id="IPR001753">
    <property type="entry name" value="Enoyl-CoA_hydra/iso"/>
</dbReference>
<dbReference type="PANTHER" id="PTHR11941">
    <property type="entry name" value="ENOYL-COA HYDRATASE-RELATED"/>
    <property type="match status" value="1"/>
</dbReference>